<dbReference type="GO" id="GO:0005524">
    <property type="term" value="F:ATP binding"/>
    <property type="evidence" value="ECO:0007669"/>
    <property type="project" value="InterPro"/>
</dbReference>
<dbReference type="PANTHER" id="PTHR40396:SF1">
    <property type="entry name" value="ATPASE AAA-TYPE CORE DOMAIN-CONTAINING PROTEIN"/>
    <property type="match status" value="1"/>
</dbReference>
<dbReference type="PANTHER" id="PTHR40396">
    <property type="entry name" value="ATPASE-LIKE PROTEIN"/>
    <property type="match status" value="1"/>
</dbReference>
<organism evidence="2 3">
    <name type="scientific">Glycomyces sambucus</name>
    <dbReference type="NCBI Taxonomy" id="380244"/>
    <lineage>
        <taxon>Bacteria</taxon>
        <taxon>Bacillati</taxon>
        <taxon>Actinomycetota</taxon>
        <taxon>Actinomycetes</taxon>
        <taxon>Glycomycetales</taxon>
        <taxon>Glycomycetaceae</taxon>
        <taxon>Glycomyces</taxon>
    </lineage>
</organism>
<reference evidence="3" key="1">
    <citation type="submission" date="2016-10" db="EMBL/GenBank/DDBJ databases">
        <authorList>
            <person name="Varghese N."/>
            <person name="Submissions S."/>
        </authorList>
    </citation>
    <scope>NUCLEOTIDE SEQUENCE [LARGE SCALE GENOMIC DNA]</scope>
    <source>
        <strain evidence="3">CGMCC 4.3147</strain>
    </source>
</reference>
<dbReference type="OrthoDB" id="104167at2"/>
<dbReference type="EMBL" id="FNGF01000010">
    <property type="protein sequence ID" value="SDL79332.1"/>
    <property type="molecule type" value="Genomic_DNA"/>
</dbReference>
<dbReference type="RefSeq" id="WP_091054370.1">
    <property type="nucleotide sequence ID" value="NZ_FNGF01000010.1"/>
</dbReference>
<accession>A0A1G9MYI0</accession>
<dbReference type="PIRSF" id="PIRSF029347">
    <property type="entry name" value="RecF"/>
    <property type="match status" value="1"/>
</dbReference>
<dbReference type="InterPro" id="IPR003959">
    <property type="entry name" value="ATPase_AAA_core"/>
</dbReference>
<evidence type="ECO:0000313" key="2">
    <source>
        <dbReference type="EMBL" id="SDL79332.1"/>
    </source>
</evidence>
<keyword evidence="3" id="KW-1185">Reference proteome</keyword>
<dbReference type="Gene3D" id="3.40.50.300">
    <property type="entry name" value="P-loop containing nucleotide triphosphate hydrolases"/>
    <property type="match status" value="2"/>
</dbReference>
<dbReference type="SUPFAM" id="SSF52540">
    <property type="entry name" value="P-loop containing nucleoside triphosphate hydrolases"/>
    <property type="match status" value="1"/>
</dbReference>
<evidence type="ECO:0000259" key="1">
    <source>
        <dbReference type="Pfam" id="PF13304"/>
    </source>
</evidence>
<feature type="domain" description="ATPase AAA-type core" evidence="1">
    <location>
        <begin position="301"/>
        <end position="392"/>
    </location>
</feature>
<evidence type="ECO:0000313" key="3">
    <source>
        <dbReference type="Proteomes" id="UP000198662"/>
    </source>
</evidence>
<proteinExistence type="predicted"/>
<dbReference type="GO" id="GO:0016887">
    <property type="term" value="F:ATP hydrolysis activity"/>
    <property type="evidence" value="ECO:0007669"/>
    <property type="project" value="InterPro"/>
</dbReference>
<dbReference type="Pfam" id="PF13304">
    <property type="entry name" value="AAA_21"/>
    <property type="match status" value="1"/>
</dbReference>
<dbReference type="Proteomes" id="UP000198662">
    <property type="component" value="Unassembled WGS sequence"/>
</dbReference>
<dbReference type="InterPro" id="IPR014555">
    <property type="entry name" value="RecF-like"/>
</dbReference>
<dbReference type="InterPro" id="IPR027417">
    <property type="entry name" value="P-loop_NTPase"/>
</dbReference>
<dbReference type="NCBIfam" id="NF047739">
    <property type="entry name" value="antiphage_MADS3"/>
    <property type="match status" value="1"/>
</dbReference>
<dbReference type="STRING" id="380244.SAMN05216298_0043"/>
<dbReference type="AlphaFoldDB" id="A0A1G9MYI0"/>
<sequence>MITRIEAHNYRCFHNLAVDVDGFQVLAGANGAGKTTFLDIPSLLGDLLSSRGRISEAFLKRRTDQSAPRAHTISEVFHQGRGSALSFAIEAELPEIVTKTLADRSTASTVGQIPSHLRYELGLELFDRELQVSQEYLFLFSAGARRPEAGVPFQGEPRSGGKYSLAARTWESVLSRKRGEPARFNVETTSRGSKIPELRVPPGQLALGTILSDPGLFPASLWFSELLSEGVVFLEPDWERLRQAAPPGDPARLLPSYRNLPWLAFDLKKEDERNQDEDAPKRFEFWIDHVKAALPQVRSIDVIEREEDHHAYFEVCYTGGYTVTSSGLSEGTLRIMALGLLPYLPKSALPRLLVVEEPENGIYPRAIQTAVESLDSLHDAQVWLSTHSPIVLANTELSDVLISRLGKDGAVEVIPGDEHPQLRGWRGGLDTGSLFATGVLS</sequence>
<gene>
    <name evidence="2" type="ORF">SAMN05216298_0043</name>
</gene>
<protein>
    <submittedName>
        <fullName evidence="2">Predicted ATPase</fullName>
    </submittedName>
</protein>
<name>A0A1G9MYI0_9ACTN</name>